<proteinExistence type="inferred from homology"/>
<dbReference type="InterPro" id="IPR002903">
    <property type="entry name" value="RsmH"/>
</dbReference>
<dbReference type="GO" id="GO:0005737">
    <property type="term" value="C:cytoplasm"/>
    <property type="evidence" value="ECO:0007669"/>
    <property type="project" value="UniProtKB-SubCell"/>
</dbReference>
<sequence length="298" mass="33881">MEKKRKKEEIHEPVLVKEVLRTFKVKDKKGLKIIDATLGTGGHTLELVNNGAQVLGIELDPEILEVAKKRLKGAKNYKLFLGNFKDIDSIAADFGLGNVDGVLFDLGVSNLQLRDRFRGFSFEYPSADLDMRISSRVQGIKAMDLVNVLRKDQLERLFLQVLDYSEAKKIAQRIIERRISRPFEKVADFLEVSKVARVSKRNNPSTRAFLALRIAVNSELENLEVALPKSFSILKKGGRLCVISFHSSEDRIVKNYFRSLVQKEKGFLVTKKVIRPTLSEVQKNKRSRSAKLRAVEKL</sequence>
<dbReference type="Proteomes" id="UP000177082">
    <property type="component" value="Unassembled WGS sequence"/>
</dbReference>
<dbReference type="Gene3D" id="1.10.150.170">
    <property type="entry name" value="Putative methyltransferase TM0872, insert domain"/>
    <property type="match status" value="1"/>
</dbReference>
<dbReference type="AlphaFoldDB" id="A0A1F8BD33"/>
<gene>
    <name evidence="6" type="primary">rsmH</name>
    <name evidence="7" type="ORF">A2961_02775</name>
</gene>
<dbReference type="Gene3D" id="3.40.50.150">
    <property type="entry name" value="Vaccinia Virus protein VP39"/>
    <property type="match status" value="1"/>
</dbReference>
<reference evidence="7 8" key="1">
    <citation type="journal article" date="2016" name="Nat. Commun.">
        <title>Thousands of microbial genomes shed light on interconnected biogeochemical processes in an aquifer system.</title>
        <authorList>
            <person name="Anantharaman K."/>
            <person name="Brown C.T."/>
            <person name="Hug L.A."/>
            <person name="Sharon I."/>
            <person name="Castelle C.J."/>
            <person name="Probst A.J."/>
            <person name="Thomas B.C."/>
            <person name="Singh A."/>
            <person name="Wilkins M.J."/>
            <person name="Karaoz U."/>
            <person name="Brodie E.L."/>
            <person name="Williams K.H."/>
            <person name="Hubbard S.S."/>
            <person name="Banfield J.F."/>
        </authorList>
    </citation>
    <scope>NUCLEOTIDE SEQUENCE [LARGE SCALE GENOMIC DNA]</scope>
</reference>
<dbReference type="SUPFAM" id="SSF81799">
    <property type="entry name" value="Putative methyltransferase TM0872, insert domain"/>
    <property type="match status" value="1"/>
</dbReference>
<dbReference type="PIRSF" id="PIRSF004486">
    <property type="entry name" value="MraW"/>
    <property type="match status" value="1"/>
</dbReference>
<dbReference type="Pfam" id="PF01795">
    <property type="entry name" value="Methyltransf_5"/>
    <property type="match status" value="1"/>
</dbReference>
<evidence type="ECO:0000256" key="5">
    <source>
        <dbReference type="ARBA" id="ARBA00022691"/>
    </source>
</evidence>
<dbReference type="CDD" id="cd02440">
    <property type="entry name" value="AdoMet_MTases"/>
    <property type="match status" value="1"/>
</dbReference>
<comment type="caution">
    <text evidence="7">The sequence shown here is derived from an EMBL/GenBank/DDBJ whole genome shotgun (WGS) entry which is preliminary data.</text>
</comment>
<dbReference type="GO" id="GO:0070475">
    <property type="term" value="P:rRNA base methylation"/>
    <property type="evidence" value="ECO:0007669"/>
    <property type="project" value="UniProtKB-UniRule"/>
</dbReference>
<feature type="binding site" evidence="6">
    <location>
        <begin position="41"/>
        <end position="43"/>
    </location>
    <ligand>
        <name>S-adenosyl-L-methionine</name>
        <dbReference type="ChEBI" id="CHEBI:59789"/>
    </ligand>
</feature>
<comment type="subcellular location">
    <subcellularLocation>
        <location evidence="6">Cytoplasm</location>
    </subcellularLocation>
</comment>
<feature type="binding site" evidence="6">
    <location>
        <position position="112"/>
    </location>
    <ligand>
        <name>S-adenosyl-L-methionine</name>
        <dbReference type="ChEBI" id="CHEBI:59789"/>
    </ligand>
</feature>
<dbReference type="HAMAP" id="MF_01007">
    <property type="entry name" value="16SrRNA_methyltr_H"/>
    <property type="match status" value="1"/>
</dbReference>
<feature type="binding site" evidence="6">
    <location>
        <position position="84"/>
    </location>
    <ligand>
        <name>S-adenosyl-L-methionine</name>
        <dbReference type="ChEBI" id="CHEBI:59789"/>
    </ligand>
</feature>
<dbReference type="EC" id="2.1.1.199" evidence="6"/>
<name>A0A1F8BD33_9BACT</name>
<dbReference type="NCBIfam" id="TIGR00006">
    <property type="entry name" value="16S rRNA (cytosine(1402)-N(4))-methyltransferase RsmH"/>
    <property type="match status" value="1"/>
</dbReference>
<evidence type="ECO:0000256" key="4">
    <source>
        <dbReference type="ARBA" id="ARBA00022679"/>
    </source>
</evidence>
<feature type="binding site" evidence="6">
    <location>
        <position position="105"/>
    </location>
    <ligand>
        <name>S-adenosyl-L-methionine</name>
        <dbReference type="ChEBI" id="CHEBI:59789"/>
    </ligand>
</feature>
<feature type="binding site" evidence="6">
    <location>
        <position position="58"/>
    </location>
    <ligand>
        <name>S-adenosyl-L-methionine</name>
        <dbReference type="ChEBI" id="CHEBI:59789"/>
    </ligand>
</feature>
<dbReference type="SUPFAM" id="SSF53335">
    <property type="entry name" value="S-adenosyl-L-methionine-dependent methyltransferases"/>
    <property type="match status" value="1"/>
</dbReference>
<comment type="function">
    <text evidence="6">Specifically methylates the N4 position of cytidine in position 1402 (C1402) of 16S rRNA.</text>
</comment>
<organism evidence="7 8">
    <name type="scientific">Candidatus Woesebacteria bacterium RIFCSPLOWO2_01_FULL_39_21</name>
    <dbReference type="NCBI Taxonomy" id="1802519"/>
    <lineage>
        <taxon>Bacteria</taxon>
        <taxon>Candidatus Woeseibacteriota</taxon>
    </lineage>
</organism>
<comment type="similarity">
    <text evidence="1 6">Belongs to the methyltransferase superfamily. RsmH family.</text>
</comment>
<dbReference type="InterPro" id="IPR029063">
    <property type="entry name" value="SAM-dependent_MTases_sf"/>
</dbReference>
<dbReference type="InterPro" id="IPR023397">
    <property type="entry name" value="SAM-dep_MeTrfase_MraW_recog"/>
</dbReference>
<dbReference type="GO" id="GO:0071424">
    <property type="term" value="F:rRNA (cytosine-N4-)-methyltransferase activity"/>
    <property type="evidence" value="ECO:0007669"/>
    <property type="project" value="UniProtKB-UniRule"/>
</dbReference>
<keyword evidence="5 6" id="KW-0949">S-adenosyl-L-methionine</keyword>
<evidence type="ECO:0000256" key="6">
    <source>
        <dbReference type="HAMAP-Rule" id="MF_01007"/>
    </source>
</evidence>
<evidence type="ECO:0000313" key="8">
    <source>
        <dbReference type="Proteomes" id="UP000177082"/>
    </source>
</evidence>
<keyword evidence="6" id="KW-0963">Cytoplasm</keyword>
<protein>
    <recommendedName>
        <fullName evidence="6">Ribosomal RNA small subunit methyltransferase H</fullName>
        <ecNumber evidence="6">2.1.1.199</ecNumber>
    </recommendedName>
    <alternativeName>
        <fullName evidence="6">16S rRNA m(4)C1402 methyltransferase</fullName>
    </alternativeName>
    <alternativeName>
        <fullName evidence="6">rRNA (cytosine-N(4)-)-methyltransferase RsmH</fullName>
    </alternativeName>
</protein>
<dbReference type="PANTHER" id="PTHR11265:SF0">
    <property type="entry name" value="12S RRNA N4-METHYLCYTIDINE METHYLTRANSFERASE"/>
    <property type="match status" value="1"/>
</dbReference>
<dbReference type="EMBL" id="MGHF01000030">
    <property type="protein sequence ID" value="OGM61964.1"/>
    <property type="molecule type" value="Genomic_DNA"/>
</dbReference>
<comment type="catalytic activity">
    <reaction evidence="6">
        <text>cytidine(1402) in 16S rRNA + S-adenosyl-L-methionine = N(4)-methylcytidine(1402) in 16S rRNA + S-adenosyl-L-homocysteine + H(+)</text>
        <dbReference type="Rhea" id="RHEA:42928"/>
        <dbReference type="Rhea" id="RHEA-COMP:10286"/>
        <dbReference type="Rhea" id="RHEA-COMP:10287"/>
        <dbReference type="ChEBI" id="CHEBI:15378"/>
        <dbReference type="ChEBI" id="CHEBI:57856"/>
        <dbReference type="ChEBI" id="CHEBI:59789"/>
        <dbReference type="ChEBI" id="CHEBI:74506"/>
        <dbReference type="ChEBI" id="CHEBI:82748"/>
        <dbReference type="EC" id="2.1.1.199"/>
    </reaction>
</comment>
<dbReference type="PANTHER" id="PTHR11265">
    <property type="entry name" value="S-ADENOSYL-METHYLTRANSFERASE MRAW"/>
    <property type="match status" value="1"/>
</dbReference>
<keyword evidence="3 6" id="KW-0489">Methyltransferase</keyword>
<accession>A0A1F8BD33</accession>
<keyword evidence="2 6" id="KW-0698">rRNA processing</keyword>
<keyword evidence="4 6" id="KW-0808">Transferase</keyword>
<evidence type="ECO:0000256" key="3">
    <source>
        <dbReference type="ARBA" id="ARBA00022603"/>
    </source>
</evidence>
<evidence type="ECO:0000256" key="1">
    <source>
        <dbReference type="ARBA" id="ARBA00010396"/>
    </source>
</evidence>
<evidence type="ECO:0000313" key="7">
    <source>
        <dbReference type="EMBL" id="OGM61964.1"/>
    </source>
</evidence>
<evidence type="ECO:0000256" key="2">
    <source>
        <dbReference type="ARBA" id="ARBA00022552"/>
    </source>
</evidence>
<dbReference type="STRING" id="1802519.A2961_02775"/>